<accession>A0A6C0AHN0</accession>
<reference evidence="2" key="1">
    <citation type="journal article" date="2020" name="Nature">
        <title>Giant virus diversity and host interactions through global metagenomics.</title>
        <authorList>
            <person name="Schulz F."/>
            <person name="Roux S."/>
            <person name="Paez-Espino D."/>
            <person name="Jungbluth S."/>
            <person name="Walsh D.A."/>
            <person name="Denef V.J."/>
            <person name="McMahon K.D."/>
            <person name="Konstantinidis K.T."/>
            <person name="Eloe-Fadrosh E.A."/>
            <person name="Kyrpides N.C."/>
            <person name="Woyke T."/>
        </authorList>
    </citation>
    <scope>NUCLEOTIDE SEQUENCE</scope>
    <source>
        <strain evidence="2">GVMAG-S-1035118-87</strain>
    </source>
</reference>
<feature type="region of interest" description="Disordered" evidence="1">
    <location>
        <begin position="91"/>
        <end position="119"/>
    </location>
</feature>
<evidence type="ECO:0000256" key="1">
    <source>
        <dbReference type="SAM" id="MobiDB-lite"/>
    </source>
</evidence>
<proteinExistence type="predicted"/>
<dbReference type="EMBL" id="MN740625">
    <property type="protein sequence ID" value="QHS78963.1"/>
    <property type="molecule type" value="Genomic_DNA"/>
</dbReference>
<name>A0A6C0AHN0_9ZZZZ</name>
<evidence type="ECO:0000313" key="2">
    <source>
        <dbReference type="EMBL" id="QHS78963.1"/>
    </source>
</evidence>
<organism evidence="2">
    <name type="scientific">viral metagenome</name>
    <dbReference type="NCBI Taxonomy" id="1070528"/>
    <lineage>
        <taxon>unclassified sequences</taxon>
        <taxon>metagenomes</taxon>
        <taxon>organismal metagenomes</taxon>
    </lineage>
</organism>
<sequence length="119" mass="13228">MYVGDMSKQKPAPTPIKISIPDAVMNLARRVKGLEDKSMSQLKAIEQKLGDHENRFIEDAPDMDQIAEMFKLMGSKIDGLMERLAEVEKRNDIKPPKKKGGTVKLADLAEDTPNGISFS</sequence>
<protein>
    <submittedName>
        <fullName evidence="2">Uncharacterized protein</fullName>
    </submittedName>
</protein>
<dbReference type="AlphaFoldDB" id="A0A6C0AHN0"/>